<evidence type="ECO:0000256" key="2">
    <source>
        <dbReference type="ARBA" id="ARBA00022676"/>
    </source>
</evidence>
<dbReference type="GO" id="GO:0120514">
    <property type="term" value="F:2-hydroxyflavanone C-glucosyltransferase activity"/>
    <property type="evidence" value="ECO:0007669"/>
    <property type="project" value="UniProtKB-EC"/>
</dbReference>
<dbReference type="PANTHER" id="PTHR11926">
    <property type="entry name" value="GLUCOSYL/GLUCURONOSYL TRANSFERASES"/>
    <property type="match status" value="1"/>
</dbReference>
<name>A0A9Q1QRH7_9CARY</name>
<dbReference type="Pfam" id="PF00201">
    <property type="entry name" value="UDPGT"/>
    <property type="match status" value="1"/>
</dbReference>
<sequence length="510" mass="56399">MGSDSHEVPNQLAHVFMISFPSQGHINPLLRLGKRIASKGLLVTFSTTENCGQAIRTSNDAVSDRPVPVGDGFIRFEFFDDEWPDGDPRRHDLDQYLPQLELVGRRRVPQILDRLAREGRPVSCLVNNPFIPWVSDLAEELGLPSAMLWVQSCACFLAYYCYHHQLVPFPSENAPYIDVQIPSLPLLKWDEIPTFLYPTTPYPFLRRAILGQYANLRKPFCILADTFSELEAETVAYTNALFPIKPVGPLFKDPKLRPGSVQVRADPMRADQECLRWLDGRPDGSVVYISFGTVVPQFMKQEQIDEIAAGVAAAGVSFLWVMKPLPADTGLPQHKLPDGFLEKAGDNGKVVQFSPQEQVLAHPAIACFVTHCGWNSTMEALTSGVPVVAFPMWGDQVTDAKFLCDVFGVGIQLSRGEQEKRTIPSDEVEKCLREATTGPRAAQMKKNALKWKAAAERAIADGGSSDQNIQDFVDEVRRRSKIVLANGNGNANGNAKYNGNIIGEAIANGH</sequence>
<evidence type="ECO:0000313" key="9">
    <source>
        <dbReference type="Proteomes" id="UP001153076"/>
    </source>
</evidence>
<organism evidence="8 9">
    <name type="scientific">Carnegiea gigantea</name>
    <dbReference type="NCBI Taxonomy" id="171969"/>
    <lineage>
        <taxon>Eukaryota</taxon>
        <taxon>Viridiplantae</taxon>
        <taxon>Streptophyta</taxon>
        <taxon>Embryophyta</taxon>
        <taxon>Tracheophyta</taxon>
        <taxon>Spermatophyta</taxon>
        <taxon>Magnoliopsida</taxon>
        <taxon>eudicotyledons</taxon>
        <taxon>Gunneridae</taxon>
        <taxon>Pentapetalae</taxon>
        <taxon>Caryophyllales</taxon>
        <taxon>Cactineae</taxon>
        <taxon>Cactaceae</taxon>
        <taxon>Cactoideae</taxon>
        <taxon>Echinocereeae</taxon>
        <taxon>Carnegiea</taxon>
    </lineage>
</organism>
<gene>
    <name evidence="8" type="ORF">Cgig2_032601</name>
</gene>
<dbReference type="AlphaFoldDB" id="A0A9Q1QRH7"/>
<evidence type="ECO:0000256" key="6">
    <source>
        <dbReference type="RuleBase" id="RU362057"/>
    </source>
</evidence>
<keyword evidence="9" id="KW-1185">Reference proteome</keyword>
<evidence type="ECO:0000256" key="4">
    <source>
        <dbReference type="ARBA" id="ARBA00051296"/>
    </source>
</evidence>
<reference evidence="8" key="1">
    <citation type="submission" date="2022-04" db="EMBL/GenBank/DDBJ databases">
        <title>Carnegiea gigantea Genome sequencing and assembly v2.</title>
        <authorList>
            <person name="Copetti D."/>
            <person name="Sanderson M.J."/>
            <person name="Burquez A."/>
            <person name="Wojciechowski M.F."/>
        </authorList>
    </citation>
    <scope>NUCLEOTIDE SEQUENCE</scope>
    <source>
        <strain evidence="8">SGP5-SGP5p</strain>
        <tissue evidence="8">Aerial part</tissue>
    </source>
</reference>
<comment type="catalytic activity">
    <reaction evidence="4">
        <text>a 3'-hydro-2'-hydroxy-beta-oxodihydrochalcone + UDP-alpha-D-glucose = a 3'-(beta-D-glucopyranosyl)-2'-hydroxy-beta-oxodihydrochalcone + UDP + H(+)</text>
        <dbReference type="Rhea" id="RHEA:51504"/>
        <dbReference type="ChEBI" id="CHEBI:15378"/>
        <dbReference type="ChEBI" id="CHEBI:58223"/>
        <dbReference type="ChEBI" id="CHEBI:58885"/>
        <dbReference type="ChEBI" id="CHEBI:142482"/>
        <dbReference type="ChEBI" id="CHEBI:142483"/>
        <dbReference type="EC" id="2.4.1.360"/>
    </reaction>
    <physiologicalReaction direction="left-to-right" evidence="4">
        <dbReference type="Rhea" id="RHEA:51505"/>
    </physiologicalReaction>
</comment>
<dbReference type="GO" id="GO:0080043">
    <property type="term" value="F:quercetin 3-O-glucosyltransferase activity"/>
    <property type="evidence" value="ECO:0007669"/>
    <property type="project" value="TreeGrafter"/>
</dbReference>
<dbReference type="Proteomes" id="UP001153076">
    <property type="component" value="Unassembled WGS sequence"/>
</dbReference>
<proteinExistence type="inferred from homology"/>
<dbReference type="SUPFAM" id="SSF53756">
    <property type="entry name" value="UDP-Glycosyltransferase/glycogen phosphorylase"/>
    <property type="match status" value="1"/>
</dbReference>
<dbReference type="Gene3D" id="3.40.50.2000">
    <property type="entry name" value="Glycogen Phosphorylase B"/>
    <property type="match status" value="2"/>
</dbReference>
<feature type="domain" description="Glycosyltransferase N-terminal" evidence="7">
    <location>
        <begin position="15"/>
        <end position="63"/>
    </location>
</feature>
<dbReference type="CDD" id="cd03784">
    <property type="entry name" value="GT1_Gtf-like"/>
    <property type="match status" value="1"/>
</dbReference>
<protein>
    <recommendedName>
        <fullName evidence="6">Glycosyltransferase</fullName>
        <ecNumber evidence="6">2.4.1.-</ecNumber>
    </recommendedName>
</protein>
<keyword evidence="3 5" id="KW-0808">Transferase</keyword>
<evidence type="ECO:0000313" key="8">
    <source>
        <dbReference type="EMBL" id="KAJ8450976.1"/>
    </source>
</evidence>
<dbReference type="EC" id="2.4.1.-" evidence="6"/>
<comment type="caution">
    <text evidence="8">The sequence shown here is derived from an EMBL/GenBank/DDBJ whole genome shotgun (WGS) entry which is preliminary data.</text>
</comment>
<dbReference type="FunFam" id="3.40.50.2000:FF:000060">
    <property type="entry name" value="Glycosyltransferase"/>
    <property type="match status" value="1"/>
</dbReference>
<dbReference type="InterPro" id="IPR058980">
    <property type="entry name" value="Glyco_transf_N"/>
</dbReference>
<comment type="similarity">
    <text evidence="1 5">Belongs to the UDP-glycosyltransferase family.</text>
</comment>
<dbReference type="PROSITE" id="PS00375">
    <property type="entry name" value="UDPGT"/>
    <property type="match status" value="1"/>
</dbReference>
<evidence type="ECO:0000256" key="1">
    <source>
        <dbReference type="ARBA" id="ARBA00009995"/>
    </source>
</evidence>
<dbReference type="InterPro" id="IPR035595">
    <property type="entry name" value="UDP_glycos_trans_CS"/>
</dbReference>
<dbReference type="Pfam" id="PF26168">
    <property type="entry name" value="Glyco_transf_N"/>
    <property type="match status" value="1"/>
</dbReference>
<dbReference type="GO" id="GO:0080044">
    <property type="term" value="F:quercetin 7-O-glucosyltransferase activity"/>
    <property type="evidence" value="ECO:0007669"/>
    <property type="project" value="TreeGrafter"/>
</dbReference>
<dbReference type="OrthoDB" id="5835829at2759"/>
<keyword evidence="2 5" id="KW-0328">Glycosyltransferase</keyword>
<dbReference type="FunFam" id="3.40.50.2000:FF:000101">
    <property type="entry name" value="Glycosyltransferase"/>
    <property type="match status" value="1"/>
</dbReference>
<dbReference type="EMBL" id="JAKOGI010000012">
    <property type="protein sequence ID" value="KAJ8450976.1"/>
    <property type="molecule type" value="Genomic_DNA"/>
</dbReference>
<evidence type="ECO:0000259" key="7">
    <source>
        <dbReference type="Pfam" id="PF26168"/>
    </source>
</evidence>
<accession>A0A9Q1QRH7</accession>
<evidence type="ECO:0000256" key="3">
    <source>
        <dbReference type="ARBA" id="ARBA00022679"/>
    </source>
</evidence>
<dbReference type="PANTHER" id="PTHR11926:SF986">
    <property type="entry name" value="UDP-GLYCOSYLTRANSFERASE 84A1"/>
    <property type="match status" value="1"/>
</dbReference>
<dbReference type="InterPro" id="IPR002213">
    <property type="entry name" value="UDP_glucos_trans"/>
</dbReference>
<evidence type="ECO:0000256" key="5">
    <source>
        <dbReference type="RuleBase" id="RU003718"/>
    </source>
</evidence>